<dbReference type="InterPro" id="IPR002347">
    <property type="entry name" value="SDR_fam"/>
</dbReference>
<name>A0ABW4IK93_9ACTN</name>
<dbReference type="PANTHER" id="PTHR43943:SF2">
    <property type="entry name" value="DEHYDROGENASE_REDUCTASE 4"/>
    <property type="match status" value="1"/>
</dbReference>
<reference evidence="3" key="1">
    <citation type="journal article" date="2019" name="Int. J. Syst. Evol. Microbiol.">
        <title>The Global Catalogue of Microorganisms (GCM) 10K type strain sequencing project: providing services to taxonomists for standard genome sequencing and annotation.</title>
        <authorList>
            <consortium name="The Broad Institute Genomics Platform"/>
            <consortium name="The Broad Institute Genome Sequencing Center for Infectious Disease"/>
            <person name="Wu L."/>
            <person name="Ma J."/>
        </authorList>
    </citation>
    <scope>NUCLEOTIDE SEQUENCE [LARGE SCALE GENOMIC DNA]</scope>
    <source>
        <strain evidence="3">CGMCC 1.12470</strain>
    </source>
</reference>
<dbReference type="PANTHER" id="PTHR43943">
    <property type="entry name" value="DEHYDROGENASE/REDUCTASE (SDR FAMILY) MEMBER 4"/>
    <property type="match status" value="1"/>
</dbReference>
<dbReference type="Proteomes" id="UP001597261">
    <property type="component" value="Unassembled WGS sequence"/>
</dbReference>
<keyword evidence="3" id="KW-1185">Reference proteome</keyword>
<accession>A0ABW4IK93</accession>
<comment type="caution">
    <text evidence="2">The sequence shown here is derived from an EMBL/GenBank/DDBJ whole genome shotgun (WGS) entry which is preliminary data.</text>
</comment>
<evidence type="ECO:0000313" key="3">
    <source>
        <dbReference type="Proteomes" id="UP001597261"/>
    </source>
</evidence>
<comment type="similarity">
    <text evidence="1">Belongs to the short-chain dehydrogenases/reductases (SDR) family.</text>
</comment>
<dbReference type="EMBL" id="JBHUDX010000013">
    <property type="protein sequence ID" value="MFD1657724.1"/>
    <property type="molecule type" value="Genomic_DNA"/>
</dbReference>
<evidence type="ECO:0000256" key="1">
    <source>
        <dbReference type="ARBA" id="ARBA00006484"/>
    </source>
</evidence>
<sequence length="237" mass="24425">MGQRGLLSGRVALLTGADPAGTMKEVLLAQGARVAVAGATADLTAAATSSSDPDDRVLAVPCHPGDPAAVGRAVGTVVRRLGRLDHLVNLVAVPPRPRPLIELDPQSLRNDLQRDLVTPLTWIRHAHRRWMAHHSGTVVTAATDVVRDGAQGTALAALTELTEWLAAELAPRVDVHAVVPSPSHHGARYRAHLADALPGLLTHAACSGAPGGGAPGEPVPGPVLVLSDRCAPPSRAA</sequence>
<dbReference type="Gene3D" id="3.40.50.720">
    <property type="entry name" value="NAD(P)-binding Rossmann-like Domain"/>
    <property type="match status" value="1"/>
</dbReference>
<dbReference type="Pfam" id="PF13561">
    <property type="entry name" value="adh_short_C2"/>
    <property type="match status" value="1"/>
</dbReference>
<dbReference type="RefSeq" id="WP_381079160.1">
    <property type="nucleotide sequence ID" value="NZ_JBHUDX010000013.1"/>
</dbReference>
<dbReference type="CDD" id="cd05233">
    <property type="entry name" value="SDR_c"/>
    <property type="match status" value="1"/>
</dbReference>
<dbReference type="InterPro" id="IPR036291">
    <property type="entry name" value="NAD(P)-bd_dom_sf"/>
</dbReference>
<evidence type="ECO:0000313" key="2">
    <source>
        <dbReference type="EMBL" id="MFD1657724.1"/>
    </source>
</evidence>
<proteinExistence type="inferred from homology"/>
<organism evidence="2 3">
    <name type="scientific">Streptomyces caeni</name>
    <dbReference type="NCBI Taxonomy" id="2307231"/>
    <lineage>
        <taxon>Bacteria</taxon>
        <taxon>Bacillati</taxon>
        <taxon>Actinomycetota</taxon>
        <taxon>Actinomycetes</taxon>
        <taxon>Kitasatosporales</taxon>
        <taxon>Streptomycetaceae</taxon>
        <taxon>Streptomyces</taxon>
    </lineage>
</organism>
<gene>
    <name evidence="2" type="ORF">ACFSL4_05685</name>
</gene>
<protein>
    <submittedName>
        <fullName evidence="2">SDR family oxidoreductase</fullName>
    </submittedName>
</protein>
<dbReference type="SUPFAM" id="SSF51735">
    <property type="entry name" value="NAD(P)-binding Rossmann-fold domains"/>
    <property type="match status" value="1"/>
</dbReference>